<dbReference type="Proteomes" id="UP000566819">
    <property type="component" value="Unassembled WGS sequence"/>
</dbReference>
<evidence type="ECO:0008006" key="3">
    <source>
        <dbReference type="Google" id="ProtNLM"/>
    </source>
</evidence>
<comment type="caution">
    <text evidence="1">The sequence shown here is derived from an EMBL/GenBank/DDBJ whole genome shotgun (WGS) entry which is preliminary data.</text>
</comment>
<dbReference type="Gene3D" id="1.10.600.10">
    <property type="entry name" value="Farnesyl Diphosphate Synthase"/>
    <property type="match status" value="1"/>
</dbReference>
<name>A0A8H4RMQ6_9HELO</name>
<dbReference type="EMBL" id="JAAMPI010000432">
    <property type="protein sequence ID" value="KAF4631554.1"/>
    <property type="molecule type" value="Genomic_DNA"/>
</dbReference>
<dbReference type="Pfam" id="PF19086">
    <property type="entry name" value="Terpene_syn_C_2"/>
    <property type="match status" value="1"/>
</dbReference>
<sequence>MFDLFESIKEADNNRIKPINLKEYFNYRDADLNKGLLSGIIRFYTSLYITPEELKLVRPTKENFIKYITFINDVYSFEKEVLAAKSGFELSVIYSSILIVIDLYSIYKALPYLYYYLKED</sequence>
<keyword evidence="2" id="KW-1185">Reference proteome</keyword>
<dbReference type="SUPFAM" id="SSF48576">
    <property type="entry name" value="Terpenoid synthases"/>
    <property type="match status" value="1"/>
</dbReference>
<dbReference type="AlphaFoldDB" id="A0A8H4RMQ6"/>
<dbReference type="OrthoDB" id="3004402at2759"/>
<gene>
    <name evidence="1" type="ORF">G7Y89_g6574</name>
</gene>
<accession>A0A8H4RMQ6</accession>
<protein>
    <recommendedName>
        <fullName evidence="3">Terpene synthase</fullName>
    </recommendedName>
</protein>
<dbReference type="InterPro" id="IPR008949">
    <property type="entry name" value="Isoprenoid_synthase_dom_sf"/>
</dbReference>
<organism evidence="1 2">
    <name type="scientific">Cudoniella acicularis</name>
    <dbReference type="NCBI Taxonomy" id="354080"/>
    <lineage>
        <taxon>Eukaryota</taxon>
        <taxon>Fungi</taxon>
        <taxon>Dikarya</taxon>
        <taxon>Ascomycota</taxon>
        <taxon>Pezizomycotina</taxon>
        <taxon>Leotiomycetes</taxon>
        <taxon>Helotiales</taxon>
        <taxon>Tricladiaceae</taxon>
        <taxon>Cudoniella</taxon>
    </lineage>
</organism>
<evidence type="ECO:0000313" key="2">
    <source>
        <dbReference type="Proteomes" id="UP000566819"/>
    </source>
</evidence>
<reference evidence="1 2" key="1">
    <citation type="submission" date="2020-03" db="EMBL/GenBank/DDBJ databases">
        <title>Draft Genome Sequence of Cudoniella acicularis.</title>
        <authorList>
            <person name="Buettner E."/>
            <person name="Kellner H."/>
        </authorList>
    </citation>
    <scope>NUCLEOTIDE SEQUENCE [LARGE SCALE GENOMIC DNA]</scope>
    <source>
        <strain evidence="1 2">DSM 108380</strain>
    </source>
</reference>
<proteinExistence type="predicted"/>
<evidence type="ECO:0000313" key="1">
    <source>
        <dbReference type="EMBL" id="KAF4631554.1"/>
    </source>
</evidence>